<organism evidence="1 2">
    <name type="scientific">Allacma fusca</name>
    <dbReference type="NCBI Taxonomy" id="39272"/>
    <lineage>
        <taxon>Eukaryota</taxon>
        <taxon>Metazoa</taxon>
        <taxon>Ecdysozoa</taxon>
        <taxon>Arthropoda</taxon>
        <taxon>Hexapoda</taxon>
        <taxon>Collembola</taxon>
        <taxon>Symphypleona</taxon>
        <taxon>Sminthuridae</taxon>
        <taxon>Allacma</taxon>
    </lineage>
</organism>
<sequence>ICNQEAAHSNLGIHFVGSNRMVPCVPTGEPENGVHMTKCTNEIKSLQPGSNNAIIPSVLFHYDQRPTSPEILCQAKWILRIKAK</sequence>
<keyword evidence="2" id="KW-1185">Reference proteome</keyword>
<gene>
    <name evidence="1" type="ORF">AFUS01_LOCUS2000</name>
</gene>
<dbReference type="EMBL" id="CAJVCH010011154">
    <property type="protein sequence ID" value="CAG7669569.1"/>
    <property type="molecule type" value="Genomic_DNA"/>
</dbReference>
<name>A0A8J2J4X8_9HEXA</name>
<comment type="caution">
    <text evidence="1">The sequence shown here is derived from an EMBL/GenBank/DDBJ whole genome shotgun (WGS) entry which is preliminary data.</text>
</comment>
<evidence type="ECO:0000313" key="1">
    <source>
        <dbReference type="EMBL" id="CAG7669569.1"/>
    </source>
</evidence>
<accession>A0A8J2J4X8</accession>
<evidence type="ECO:0000313" key="2">
    <source>
        <dbReference type="Proteomes" id="UP000708208"/>
    </source>
</evidence>
<proteinExistence type="predicted"/>
<dbReference type="AlphaFoldDB" id="A0A8J2J4X8"/>
<feature type="non-terminal residue" evidence="1">
    <location>
        <position position="1"/>
    </location>
</feature>
<reference evidence="1" key="1">
    <citation type="submission" date="2021-06" db="EMBL/GenBank/DDBJ databases">
        <authorList>
            <person name="Hodson N. C."/>
            <person name="Mongue J. A."/>
            <person name="Jaron S. K."/>
        </authorList>
    </citation>
    <scope>NUCLEOTIDE SEQUENCE</scope>
</reference>
<protein>
    <submittedName>
        <fullName evidence="1">Uncharacterized protein</fullName>
    </submittedName>
</protein>
<dbReference type="Proteomes" id="UP000708208">
    <property type="component" value="Unassembled WGS sequence"/>
</dbReference>